<keyword evidence="1" id="KW-1133">Transmembrane helix</keyword>
<protein>
    <submittedName>
        <fullName evidence="2">Uncharacterized protein</fullName>
    </submittedName>
</protein>
<reference evidence="2" key="2">
    <citation type="journal article" date="2015" name="Data Brief">
        <title>Shoot transcriptome of the giant reed, Arundo donax.</title>
        <authorList>
            <person name="Barrero R.A."/>
            <person name="Guerrero F.D."/>
            <person name="Moolhuijzen P."/>
            <person name="Goolsby J.A."/>
            <person name="Tidwell J."/>
            <person name="Bellgard S.E."/>
            <person name="Bellgard M.I."/>
        </authorList>
    </citation>
    <scope>NUCLEOTIDE SEQUENCE</scope>
    <source>
        <tissue evidence="2">Shoot tissue taken approximately 20 cm above the soil surface</tissue>
    </source>
</reference>
<organism evidence="2">
    <name type="scientific">Arundo donax</name>
    <name type="common">Giant reed</name>
    <name type="synonym">Donax arundinaceus</name>
    <dbReference type="NCBI Taxonomy" id="35708"/>
    <lineage>
        <taxon>Eukaryota</taxon>
        <taxon>Viridiplantae</taxon>
        <taxon>Streptophyta</taxon>
        <taxon>Embryophyta</taxon>
        <taxon>Tracheophyta</taxon>
        <taxon>Spermatophyta</taxon>
        <taxon>Magnoliopsida</taxon>
        <taxon>Liliopsida</taxon>
        <taxon>Poales</taxon>
        <taxon>Poaceae</taxon>
        <taxon>PACMAD clade</taxon>
        <taxon>Arundinoideae</taxon>
        <taxon>Arundineae</taxon>
        <taxon>Arundo</taxon>
    </lineage>
</organism>
<evidence type="ECO:0000256" key="1">
    <source>
        <dbReference type="SAM" id="Phobius"/>
    </source>
</evidence>
<feature type="transmembrane region" description="Helical" evidence="1">
    <location>
        <begin position="6"/>
        <end position="28"/>
    </location>
</feature>
<dbReference type="EMBL" id="GBRH01240522">
    <property type="protein sequence ID" value="JAD57373.1"/>
    <property type="molecule type" value="Transcribed_RNA"/>
</dbReference>
<accession>A0A0A9B5D8</accession>
<keyword evidence="1" id="KW-0472">Membrane</keyword>
<dbReference type="AlphaFoldDB" id="A0A0A9B5D8"/>
<proteinExistence type="predicted"/>
<name>A0A0A9B5D8_ARUDO</name>
<reference evidence="2" key="1">
    <citation type="submission" date="2014-09" db="EMBL/GenBank/DDBJ databases">
        <authorList>
            <person name="Magalhaes I.L.F."/>
            <person name="Oliveira U."/>
            <person name="Santos F.R."/>
            <person name="Vidigal T.H.D.A."/>
            <person name="Brescovit A.D."/>
            <person name="Santos A.J."/>
        </authorList>
    </citation>
    <scope>NUCLEOTIDE SEQUENCE</scope>
    <source>
        <tissue evidence="2">Shoot tissue taken approximately 20 cm above the soil surface</tissue>
    </source>
</reference>
<sequence length="42" mass="4850">MFTDGLPFLIASQVVFILFNGFQINGLYKCCQNTKLQLRMHV</sequence>
<evidence type="ECO:0000313" key="2">
    <source>
        <dbReference type="EMBL" id="JAD57373.1"/>
    </source>
</evidence>
<keyword evidence="1" id="KW-0812">Transmembrane</keyword>